<dbReference type="InterPro" id="IPR014942">
    <property type="entry name" value="AbiEii"/>
</dbReference>
<dbReference type="AlphaFoldDB" id="X1E4J9"/>
<dbReference type="Pfam" id="PF08843">
    <property type="entry name" value="AbiEii"/>
    <property type="match status" value="1"/>
</dbReference>
<accession>X1E4J9</accession>
<feature type="non-terminal residue" evidence="1">
    <location>
        <position position="205"/>
    </location>
</feature>
<protein>
    <recommendedName>
        <fullName evidence="2">Nucleotidyl transferase AbiEii/AbiGii toxin family protein</fullName>
    </recommendedName>
</protein>
<reference evidence="1" key="1">
    <citation type="journal article" date="2014" name="Front. Microbiol.">
        <title>High frequency of phylogenetically diverse reductive dehalogenase-homologous genes in deep subseafloor sedimentary metagenomes.</title>
        <authorList>
            <person name="Kawai M."/>
            <person name="Futagami T."/>
            <person name="Toyoda A."/>
            <person name="Takaki Y."/>
            <person name="Nishi S."/>
            <person name="Hori S."/>
            <person name="Arai W."/>
            <person name="Tsubouchi T."/>
            <person name="Morono Y."/>
            <person name="Uchiyama I."/>
            <person name="Ito T."/>
            <person name="Fujiyama A."/>
            <person name="Inagaki F."/>
            <person name="Takami H."/>
        </authorList>
    </citation>
    <scope>NUCLEOTIDE SEQUENCE</scope>
    <source>
        <strain evidence="1">Expedition CK06-06</strain>
    </source>
</reference>
<sequence length="205" mass="23887">MLQYDARQHIELFHLLFLDQLGHKLDPNLYALKGGCNLRFFFNSIRYSEDINLDVKTIHKNTLHNKVENIFKSVPFKQILLTKGIEIISISAPKQTDTTQRWKLSLQIKTSTIPLNTKIEFSRRGLQDEVKFEAIKSEIIQRYHLPPIMLNHYSVAAALQQKIMALANRIQTQARDIFDIYILLSTQGEILPYESKIHTFLHKAQ</sequence>
<dbReference type="Gene3D" id="3.10.450.620">
    <property type="entry name" value="JHP933, nucleotidyltransferase-like core domain"/>
    <property type="match status" value="1"/>
</dbReference>
<evidence type="ECO:0000313" key="1">
    <source>
        <dbReference type="EMBL" id="GAH15340.1"/>
    </source>
</evidence>
<dbReference type="EMBL" id="BART01031527">
    <property type="protein sequence ID" value="GAH15340.1"/>
    <property type="molecule type" value="Genomic_DNA"/>
</dbReference>
<name>X1E4J9_9ZZZZ</name>
<proteinExistence type="predicted"/>
<evidence type="ECO:0008006" key="2">
    <source>
        <dbReference type="Google" id="ProtNLM"/>
    </source>
</evidence>
<comment type="caution">
    <text evidence="1">The sequence shown here is derived from an EMBL/GenBank/DDBJ whole genome shotgun (WGS) entry which is preliminary data.</text>
</comment>
<gene>
    <name evidence="1" type="ORF">S01H4_54746</name>
</gene>
<organism evidence="1">
    <name type="scientific">marine sediment metagenome</name>
    <dbReference type="NCBI Taxonomy" id="412755"/>
    <lineage>
        <taxon>unclassified sequences</taxon>
        <taxon>metagenomes</taxon>
        <taxon>ecological metagenomes</taxon>
    </lineage>
</organism>